<sequence length="116" mass="13060">MKYKVIRNFQDLSDSKKHDYKKGDIYPREGFAPSEDFISSLLTGLNSAGSIFITEIIGEETIEAETTENVPEEVLVDKAAESVTNEAAKEETIKAETVDTVAEKTKRRRRTTKTEE</sequence>
<evidence type="ECO:0000313" key="1">
    <source>
        <dbReference type="EMBL" id="VTS14897.1"/>
    </source>
</evidence>
<gene>
    <name evidence="1" type="ORF">NCTC5385_00445</name>
</gene>
<proteinExistence type="predicted"/>
<accession>A0A4V6L061</accession>
<dbReference type="AlphaFoldDB" id="A0A4V6L061"/>
<evidence type="ECO:0000313" key="2">
    <source>
        <dbReference type="Proteomes" id="UP000304914"/>
    </source>
</evidence>
<evidence type="ECO:0008006" key="3">
    <source>
        <dbReference type="Google" id="ProtNLM"/>
    </source>
</evidence>
<name>A0A4V6L061_9STRE</name>
<reference evidence="1 2" key="1">
    <citation type="submission" date="2019-05" db="EMBL/GenBank/DDBJ databases">
        <authorList>
            <consortium name="Pathogen Informatics"/>
        </authorList>
    </citation>
    <scope>NUCLEOTIDE SEQUENCE [LARGE SCALE GENOMIC DNA]</scope>
    <source>
        <strain evidence="1 2">NCTC5385</strain>
    </source>
</reference>
<protein>
    <recommendedName>
        <fullName evidence="3">Phage protein</fullName>
    </recommendedName>
</protein>
<dbReference type="EMBL" id="LR594035">
    <property type="protein sequence ID" value="VTS14897.1"/>
    <property type="molecule type" value="Genomic_DNA"/>
</dbReference>
<dbReference type="RefSeq" id="WP_138068067.1">
    <property type="nucleotide sequence ID" value="NZ_LR594035.1"/>
</dbReference>
<organism evidence="1 2">
    <name type="scientific">Streptococcus pseudoporcinus</name>
    <dbReference type="NCBI Taxonomy" id="361101"/>
    <lineage>
        <taxon>Bacteria</taxon>
        <taxon>Bacillati</taxon>
        <taxon>Bacillota</taxon>
        <taxon>Bacilli</taxon>
        <taxon>Lactobacillales</taxon>
        <taxon>Streptococcaceae</taxon>
        <taxon>Streptococcus</taxon>
    </lineage>
</organism>
<dbReference type="Proteomes" id="UP000304914">
    <property type="component" value="Chromosome"/>
</dbReference>